<dbReference type="STRING" id="1497020.DO97_18920"/>
<dbReference type="PANTHER" id="PTHR43390:SF1">
    <property type="entry name" value="CHLOROPLAST PROCESSING PEPTIDASE"/>
    <property type="match status" value="1"/>
</dbReference>
<dbReference type="PROSITE" id="PS00761">
    <property type="entry name" value="SPASE_I_3"/>
    <property type="match status" value="1"/>
</dbReference>
<keyword evidence="6 8" id="KW-0378">Hydrolase</keyword>
<reference evidence="11 12" key="1">
    <citation type="journal article" date="2014" name="Mol. Ecol.">
        <title>Evolution of Synechococcus.</title>
        <authorList>
            <person name="Dvorak P."/>
            <person name="Casamatta D."/>
            <person name="Hasler P."/>
            <person name="Poulickova A."/>
            <person name="Ondrej V."/>
            <person name="Sanges R."/>
        </authorList>
    </citation>
    <scope>NUCLEOTIDE SEQUENCE [LARGE SCALE GENOMIC DNA]</scope>
    <source>
        <strain evidence="11 12">CAUP A 1101</strain>
    </source>
</reference>
<comment type="caution">
    <text evidence="8">Lacks conserved residue(s) required for the propagation of feature annotation.</text>
</comment>
<comment type="caution">
    <text evidence="11">The sequence shown here is derived from an EMBL/GenBank/DDBJ whole genome shotgun (WGS) entry which is preliminary data.</text>
</comment>
<dbReference type="GO" id="GO:0005886">
    <property type="term" value="C:plasma membrane"/>
    <property type="evidence" value="ECO:0007669"/>
    <property type="project" value="UniProtKB-SubCell"/>
</dbReference>
<keyword evidence="8" id="KW-0812">Transmembrane</keyword>
<dbReference type="EC" id="3.4.21.89" evidence="4 8"/>
<keyword evidence="12" id="KW-1185">Reference proteome</keyword>
<evidence type="ECO:0000256" key="9">
    <source>
        <dbReference type="RuleBase" id="RU362042"/>
    </source>
</evidence>
<feature type="transmembrane region" description="Helical" evidence="8">
    <location>
        <begin position="110"/>
        <end position="128"/>
    </location>
</feature>
<dbReference type="SUPFAM" id="SSF51306">
    <property type="entry name" value="LexA/Signal peptidase"/>
    <property type="match status" value="1"/>
</dbReference>
<feature type="active site" evidence="7">
    <location>
        <position position="261"/>
    </location>
</feature>
<dbReference type="GO" id="GO:0004252">
    <property type="term" value="F:serine-type endopeptidase activity"/>
    <property type="evidence" value="ECO:0007669"/>
    <property type="project" value="InterPro"/>
</dbReference>
<dbReference type="AlphaFoldDB" id="A0A098TRW8"/>
<feature type="transmembrane region" description="Helical" evidence="8">
    <location>
        <begin position="177"/>
        <end position="199"/>
    </location>
</feature>
<sequence>MYQSQQHLAQEASNKEPWLAVNLSRILPGIGQIYAGKVLKGYIILLSYFLLIGIGGWLMLNSTGNALIGIAVLTIAFLILPIWNLFDAHYSARSRNSRDFESTRKQSKDAWLAVFLSGFIPGLGHAYLKQWLSSILFLAGFIAVSMLASVLKGALVFLAFYHVYVSAPVRRERSHRIVMLFIAGFISISVVLAILAIVIRQFVAEARYISSGSMLPTLQVNDRLIIDKMTYQFSIPKRGDIVSFLPTEALQKQNLHDAFLKRIIGLPGDKVQVKNGSVYINDQPLREDYIGKDEAPQYELDPQVVPPNSYFVLGDNRNNSYDSHYWGFVPRKNIIGKASQRFYPFDRAGSLIGK</sequence>
<gene>
    <name evidence="11" type="ORF">DO97_18920</name>
</gene>
<comment type="similarity">
    <text evidence="3 9">Belongs to the peptidase S26 family.</text>
</comment>
<evidence type="ECO:0000256" key="8">
    <source>
        <dbReference type="RuleBase" id="RU003993"/>
    </source>
</evidence>
<proteinExistence type="inferred from homology"/>
<evidence type="ECO:0000256" key="6">
    <source>
        <dbReference type="ARBA" id="ARBA00022801"/>
    </source>
</evidence>
<dbReference type="PANTHER" id="PTHR43390">
    <property type="entry name" value="SIGNAL PEPTIDASE I"/>
    <property type="match status" value="1"/>
</dbReference>
<dbReference type="InterPro" id="IPR019756">
    <property type="entry name" value="Pept_S26A_signal_pept_1_Ser-AS"/>
</dbReference>
<dbReference type="GO" id="GO:0009003">
    <property type="term" value="F:signal peptidase activity"/>
    <property type="evidence" value="ECO:0007669"/>
    <property type="project" value="UniProtKB-EC"/>
</dbReference>
<evidence type="ECO:0000313" key="12">
    <source>
        <dbReference type="Proteomes" id="UP000030170"/>
    </source>
</evidence>
<evidence type="ECO:0000256" key="2">
    <source>
        <dbReference type="ARBA" id="ARBA00004401"/>
    </source>
</evidence>
<evidence type="ECO:0000256" key="7">
    <source>
        <dbReference type="PIRSR" id="PIRSR600223-1"/>
    </source>
</evidence>
<evidence type="ECO:0000256" key="4">
    <source>
        <dbReference type="ARBA" id="ARBA00013208"/>
    </source>
</evidence>
<dbReference type="GO" id="GO:0006465">
    <property type="term" value="P:signal peptide processing"/>
    <property type="evidence" value="ECO:0007669"/>
    <property type="project" value="InterPro"/>
</dbReference>
<dbReference type="InterPro" id="IPR019533">
    <property type="entry name" value="Peptidase_S26"/>
</dbReference>
<feature type="domain" description="Peptidase S26" evidence="10">
    <location>
        <begin position="185"/>
        <end position="342"/>
    </location>
</feature>
<dbReference type="EMBL" id="JJML01000007">
    <property type="protein sequence ID" value="KGF73558.1"/>
    <property type="molecule type" value="Genomic_DNA"/>
</dbReference>
<dbReference type="Gene3D" id="2.10.109.10">
    <property type="entry name" value="Umud Fragment, subunit A"/>
    <property type="match status" value="1"/>
</dbReference>
<dbReference type="Pfam" id="PF10502">
    <property type="entry name" value="Peptidase_S26"/>
    <property type="match status" value="1"/>
</dbReference>
<keyword evidence="5 8" id="KW-0645">Protease</keyword>
<feature type="transmembrane region" description="Helical" evidence="8">
    <location>
        <begin position="66"/>
        <end position="86"/>
    </location>
</feature>
<dbReference type="PROSITE" id="PS00501">
    <property type="entry name" value="SPASE_I_1"/>
    <property type="match status" value="1"/>
</dbReference>
<keyword evidence="8" id="KW-0472">Membrane</keyword>
<dbReference type="PRINTS" id="PR00727">
    <property type="entry name" value="LEADERPTASE"/>
</dbReference>
<dbReference type="InterPro" id="IPR019758">
    <property type="entry name" value="Pept_S26A_signal_pept_1_CS"/>
</dbReference>
<comment type="catalytic activity">
    <reaction evidence="1 8">
        <text>Cleavage of hydrophobic, N-terminal signal or leader sequences from secreted and periplasmic proteins.</text>
        <dbReference type="EC" id="3.4.21.89"/>
    </reaction>
</comment>
<evidence type="ECO:0000259" key="10">
    <source>
        <dbReference type="Pfam" id="PF10502"/>
    </source>
</evidence>
<dbReference type="OrthoDB" id="9802919at2"/>
<feature type="transmembrane region" description="Helical" evidence="8">
    <location>
        <begin position="42"/>
        <end position="60"/>
    </location>
</feature>
<feature type="active site" evidence="7">
    <location>
        <position position="213"/>
    </location>
</feature>
<dbReference type="CDD" id="cd06530">
    <property type="entry name" value="S26_SPase_I"/>
    <property type="match status" value="1"/>
</dbReference>
<dbReference type="NCBIfam" id="TIGR02227">
    <property type="entry name" value="sigpep_I_bact"/>
    <property type="match status" value="1"/>
</dbReference>
<accession>A0A098TRW8</accession>
<dbReference type="InterPro" id="IPR000223">
    <property type="entry name" value="Pept_S26A_signal_pept_1"/>
</dbReference>
<organism evidence="11 12">
    <name type="scientific">Neosynechococcus sphagnicola sy1</name>
    <dbReference type="NCBI Taxonomy" id="1497020"/>
    <lineage>
        <taxon>Bacteria</taxon>
        <taxon>Bacillati</taxon>
        <taxon>Cyanobacteriota</taxon>
        <taxon>Cyanophyceae</taxon>
        <taxon>Neosynechococcales</taxon>
        <taxon>Neosynechococcaceae</taxon>
        <taxon>Neosynechococcus</taxon>
    </lineage>
</organism>
<evidence type="ECO:0000313" key="11">
    <source>
        <dbReference type="EMBL" id="KGF73558.1"/>
    </source>
</evidence>
<dbReference type="InterPro" id="IPR019757">
    <property type="entry name" value="Pept_S26A_signal_pept_1_Lys-AS"/>
</dbReference>
<dbReference type="Proteomes" id="UP000030170">
    <property type="component" value="Unassembled WGS sequence"/>
</dbReference>
<feature type="transmembrane region" description="Helical" evidence="8">
    <location>
        <begin position="134"/>
        <end position="165"/>
    </location>
</feature>
<evidence type="ECO:0000256" key="1">
    <source>
        <dbReference type="ARBA" id="ARBA00000677"/>
    </source>
</evidence>
<protein>
    <recommendedName>
        <fullName evidence="4 8">Signal peptidase I</fullName>
        <ecNumber evidence="4 8">3.4.21.89</ecNumber>
    </recommendedName>
</protein>
<comment type="subcellular location">
    <subcellularLocation>
        <location evidence="2">Cell membrane</location>
        <topology evidence="2">Single-pass type II membrane protein</topology>
    </subcellularLocation>
    <subcellularLocation>
        <location evidence="9">Membrane</location>
        <topology evidence="9">Single-pass type II membrane protein</topology>
    </subcellularLocation>
</comment>
<keyword evidence="8" id="KW-1133">Transmembrane helix</keyword>
<name>A0A098TRW8_9CYAN</name>
<dbReference type="PROSITE" id="PS00760">
    <property type="entry name" value="SPASE_I_2"/>
    <property type="match status" value="1"/>
</dbReference>
<dbReference type="RefSeq" id="WP_052128356.1">
    <property type="nucleotide sequence ID" value="NZ_JJML01000007.1"/>
</dbReference>
<dbReference type="InterPro" id="IPR036286">
    <property type="entry name" value="LexA/Signal_pep-like_sf"/>
</dbReference>
<evidence type="ECO:0000256" key="5">
    <source>
        <dbReference type="ARBA" id="ARBA00022670"/>
    </source>
</evidence>
<evidence type="ECO:0000256" key="3">
    <source>
        <dbReference type="ARBA" id="ARBA00009370"/>
    </source>
</evidence>